<dbReference type="InterPro" id="IPR036971">
    <property type="entry name" value="PDEase_catalytic_dom_sf"/>
</dbReference>
<dbReference type="GO" id="GO:0007165">
    <property type="term" value="P:signal transduction"/>
    <property type="evidence" value="ECO:0007669"/>
    <property type="project" value="InterPro"/>
</dbReference>
<dbReference type="STRING" id="37653.A0A0L8GC38"/>
<reference evidence="8" key="1">
    <citation type="submission" date="2015-07" db="EMBL/GenBank/DDBJ databases">
        <title>MeaNS - Measles Nucleotide Surveillance Program.</title>
        <authorList>
            <person name="Tran T."/>
            <person name="Druce J."/>
        </authorList>
    </citation>
    <scope>NUCLEOTIDE SEQUENCE</scope>
    <source>
        <strain evidence="8">UCB-OBI-ISO-001</strain>
        <tissue evidence="8">Gonad</tissue>
    </source>
</reference>
<dbReference type="SUPFAM" id="SSF55781">
    <property type="entry name" value="GAF domain-like"/>
    <property type="match status" value="1"/>
</dbReference>
<proteinExistence type="inferred from homology"/>
<dbReference type="Gene3D" id="1.10.1300.10">
    <property type="entry name" value="3'5'-cyclic nucleotide phosphodiesterase, catalytic domain"/>
    <property type="match status" value="1"/>
</dbReference>
<comment type="similarity">
    <text evidence="5">Belongs to the cyclic nucleotide phosphodiesterase family.</text>
</comment>
<dbReference type="Pfam" id="PF00233">
    <property type="entry name" value="PDEase_I"/>
    <property type="match status" value="1"/>
</dbReference>
<dbReference type="AlphaFoldDB" id="A0A0L8GC38"/>
<evidence type="ECO:0000256" key="4">
    <source>
        <dbReference type="PIRSR" id="PIRSR623088-3"/>
    </source>
</evidence>
<accession>A0A0L8GC38</accession>
<feature type="non-terminal residue" evidence="8">
    <location>
        <position position="1"/>
    </location>
</feature>
<keyword evidence="2 5" id="KW-0378">Hydrolase</keyword>
<sequence length="793" mass="90361">FQLLKDEEEVEEVPLDPQYITPIDKNLKSINIIDIIRLQSESKDMSITVEGDVGSWLLCMTITNAISKVVGCIIFVRHSKDVFDQSDINLMETFALICGISIYNCRLHERSVRMLAQLEVMNDVLAFHTTCDRKLIEPFLKIEPRSSAEYNLYSHAFIESVFTDDEIVHLCARVFLEKNALTVLNLPIDILYRFILTAKKNYRPIIFHNWRHSVMVFQMMFYILTSSRIQFYFTEFEQICFLIASLLHDLDHRGTNNEFQVKTSSPLTTLYDTSVLEHHHIDRAIRMLNTAETNIFQNLSAKNYQHGLKFIEKAILATDVKDYDAVINSFREIIKEGDKAFECQENIDLLISVIMAACDLSAVTKPWPFERNAAVKIAAELFEQGDKEKTLHQDIEDLMDREKRYKFPEIEVEYFDSLCAPLYQVLSEMDSNLTPLYEGALNNRNHWADIVEGVKFFDIDSEIEVIYNEELSWKEAKDHRIATPKISPGIQSENAALGMATSSTQTTFVLAELNEASLRQRQKISQTDDDLTSTSHFESRALTNAMNSFYTEKLLAVTIKPMGKRIRKINIGTQVKFSNGYSETSGHSAFPSRSTSFEPSKAFSDSRIKTKTSATSMYLDGAEAAMSDESAQELLKLATSSMDLSSWAASKITLETSEQKLKTLTPMISKHTVDNVEKYAMSAEEREKISSIAMKELNQSRRRKCLRKIPLCKPIATSMKTKRPDDFMKKYTQPELSASTVLCRLQLSGGTALLTRANFNNNRKSSRDSTTQMNTSNRNQTPCKSGSLTLLVF</sequence>
<feature type="binding site" evidence="4">
    <location>
        <position position="212"/>
    </location>
    <ligand>
        <name>Zn(2+)</name>
        <dbReference type="ChEBI" id="CHEBI:29105"/>
        <label>1</label>
    </ligand>
</feature>
<keyword evidence="1 4" id="KW-0479">Metal-binding</keyword>
<dbReference type="EMBL" id="KQ422647">
    <property type="protein sequence ID" value="KOF74493.1"/>
    <property type="molecule type" value="Genomic_DNA"/>
</dbReference>
<evidence type="ECO:0000256" key="3">
    <source>
        <dbReference type="PIRSR" id="PIRSR623088-1"/>
    </source>
</evidence>
<dbReference type="SMART" id="SM00471">
    <property type="entry name" value="HDc"/>
    <property type="match status" value="1"/>
</dbReference>
<dbReference type="GO" id="GO:0004114">
    <property type="term" value="F:3',5'-cyclic-nucleotide phosphodiesterase activity"/>
    <property type="evidence" value="ECO:0007669"/>
    <property type="project" value="InterPro"/>
</dbReference>
<comment type="cofactor">
    <cofactor evidence="5">
        <name>a divalent metal cation</name>
        <dbReference type="ChEBI" id="CHEBI:60240"/>
    </cofactor>
    <text evidence="5">Binds 2 divalent metal cations per subunit. Site 1 may preferentially bind zinc ions, while site 2 has a preference for magnesium and/or manganese ions.</text>
</comment>
<dbReference type="Gene3D" id="3.30.450.40">
    <property type="match status" value="1"/>
</dbReference>
<feature type="binding site" evidence="4">
    <location>
        <position position="359"/>
    </location>
    <ligand>
        <name>Zn(2+)</name>
        <dbReference type="ChEBI" id="CHEBI:29105"/>
        <label>1</label>
    </ligand>
</feature>
<dbReference type="SUPFAM" id="SSF109604">
    <property type="entry name" value="HD-domain/PDEase-like"/>
    <property type="match status" value="1"/>
</dbReference>
<feature type="binding site" evidence="4">
    <location>
        <position position="249"/>
    </location>
    <ligand>
        <name>Zn(2+)</name>
        <dbReference type="ChEBI" id="CHEBI:29105"/>
        <label>2</label>
    </ligand>
</feature>
<feature type="domain" description="PDEase" evidence="7">
    <location>
        <begin position="132"/>
        <end position="454"/>
    </location>
</feature>
<evidence type="ECO:0000259" key="7">
    <source>
        <dbReference type="PROSITE" id="PS51845"/>
    </source>
</evidence>
<dbReference type="InterPro" id="IPR003607">
    <property type="entry name" value="HD/PDEase_dom"/>
</dbReference>
<name>A0A0L8GC38_OCTBM</name>
<evidence type="ECO:0000256" key="2">
    <source>
        <dbReference type="ARBA" id="ARBA00022801"/>
    </source>
</evidence>
<feature type="binding site" evidence="4">
    <location>
        <position position="249"/>
    </location>
    <ligand>
        <name>Zn(2+)</name>
        <dbReference type="ChEBI" id="CHEBI:29105"/>
        <label>1</label>
    </ligand>
</feature>
<feature type="binding site" evidence="4">
    <location>
        <position position="248"/>
    </location>
    <ligand>
        <name>Zn(2+)</name>
        <dbReference type="ChEBI" id="CHEBI:29105"/>
        <label>1</label>
    </ligand>
</feature>
<dbReference type="InterPro" id="IPR029016">
    <property type="entry name" value="GAF-like_dom_sf"/>
</dbReference>
<evidence type="ECO:0000313" key="8">
    <source>
        <dbReference type="EMBL" id="KOF74493.1"/>
    </source>
</evidence>
<protein>
    <recommendedName>
        <fullName evidence="5">Phosphodiesterase</fullName>
        <ecNumber evidence="5">3.1.4.-</ecNumber>
    </recommendedName>
</protein>
<gene>
    <name evidence="8" type="ORF">OCBIM_22036129mg</name>
</gene>
<dbReference type="CDD" id="cd00077">
    <property type="entry name" value="HDc"/>
    <property type="match status" value="1"/>
</dbReference>
<dbReference type="PRINTS" id="PR00387">
    <property type="entry name" value="PDIESTERASE1"/>
</dbReference>
<evidence type="ECO:0000256" key="5">
    <source>
        <dbReference type="RuleBase" id="RU363067"/>
    </source>
</evidence>
<dbReference type="PROSITE" id="PS00126">
    <property type="entry name" value="PDEASE_I_1"/>
    <property type="match status" value="1"/>
</dbReference>
<dbReference type="PROSITE" id="PS51845">
    <property type="entry name" value="PDEASE_I_2"/>
    <property type="match status" value="1"/>
</dbReference>
<dbReference type="InterPro" id="IPR002073">
    <property type="entry name" value="PDEase_catalytic_dom"/>
</dbReference>
<organism evidence="8">
    <name type="scientific">Octopus bimaculoides</name>
    <name type="common">California two-spotted octopus</name>
    <dbReference type="NCBI Taxonomy" id="37653"/>
    <lineage>
        <taxon>Eukaryota</taxon>
        <taxon>Metazoa</taxon>
        <taxon>Spiralia</taxon>
        <taxon>Lophotrochozoa</taxon>
        <taxon>Mollusca</taxon>
        <taxon>Cephalopoda</taxon>
        <taxon>Coleoidea</taxon>
        <taxon>Octopodiformes</taxon>
        <taxon>Octopoda</taxon>
        <taxon>Incirrata</taxon>
        <taxon>Octopodidae</taxon>
        <taxon>Octopus</taxon>
    </lineage>
</organism>
<dbReference type="InterPro" id="IPR023088">
    <property type="entry name" value="PDEase"/>
</dbReference>
<dbReference type="PANTHER" id="PTHR11347">
    <property type="entry name" value="CYCLIC NUCLEOTIDE PHOSPHODIESTERASE"/>
    <property type="match status" value="1"/>
</dbReference>
<dbReference type="GO" id="GO:0046872">
    <property type="term" value="F:metal ion binding"/>
    <property type="evidence" value="ECO:0007669"/>
    <property type="project" value="UniProtKB-KW"/>
</dbReference>
<feature type="region of interest" description="Disordered" evidence="6">
    <location>
        <begin position="760"/>
        <end position="786"/>
    </location>
</feature>
<evidence type="ECO:0000256" key="6">
    <source>
        <dbReference type="SAM" id="MobiDB-lite"/>
    </source>
</evidence>
<feature type="active site" description="Proton donor" evidence="3">
    <location>
        <position position="208"/>
    </location>
</feature>
<dbReference type="EC" id="3.1.4.-" evidence="5"/>
<evidence type="ECO:0000256" key="1">
    <source>
        <dbReference type="ARBA" id="ARBA00022723"/>
    </source>
</evidence>
<dbReference type="InterPro" id="IPR023174">
    <property type="entry name" value="PDEase_CS"/>
</dbReference>
<dbReference type="OrthoDB" id="295473at2759"/>